<dbReference type="Proteomes" id="UP001146336">
    <property type="component" value="Unassembled WGS sequence"/>
</dbReference>
<keyword evidence="4" id="KW-1185">Reference proteome</keyword>
<comment type="caution">
    <text evidence="3">The sequence shown here is derived from an EMBL/GenBank/DDBJ whole genome shotgun (WGS) entry which is preliminary data.</text>
</comment>
<name>A0ABT6D4K7_9LACO</name>
<evidence type="ECO:0000256" key="1">
    <source>
        <dbReference type="SAM" id="MobiDB-lite"/>
    </source>
</evidence>
<sequence>MNFNKGLLSKTWVRVLLGLFVVGAFSAMGVTGMMIAFGVIVYGGYNMYQDNKAGNPASKKYISFLLVGALLMVIAGTGVANKSAHSNSESTVAESKETQSVSHDEVQYTTLTASSSSESVVKEETIEDKVSNLIKQGKAFGPRSYTAGQVPAGEYVFVATKYGASKYYSEDDAAGEIIDNENFSSFGYVQVHATGNLTTRGTLVNVDSLGELGVSGAKELYEKLNDKQNYNGPGMYKIGVDLPAGMHTVSSTGSAYVAVVTGPVGNSDIVDNENFNGDYAVNLADGQYLEMSRAMFKN</sequence>
<evidence type="ECO:0000313" key="3">
    <source>
        <dbReference type="EMBL" id="MDF9300456.1"/>
    </source>
</evidence>
<feature type="transmembrane region" description="Helical" evidence="2">
    <location>
        <begin position="61"/>
        <end position="80"/>
    </location>
</feature>
<keyword evidence="2" id="KW-0472">Membrane</keyword>
<feature type="compositionally biased region" description="Basic and acidic residues" evidence="1">
    <location>
        <begin position="94"/>
        <end position="106"/>
    </location>
</feature>
<feature type="region of interest" description="Disordered" evidence="1">
    <location>
        <begin position="85"/>
        <end position="106"/>
    </location>
</feature>
<protein>
    <recommendedName>
        <fullName evidence="5">Secreted protein</fullName>
    </recommendedName>
</protein>
<evidence type="ECO:0008006" key="5">
    <source>
        <dbReference type="Google" id="ProtNLM"/>
    </source>
</evidence>
<feature type="transmembrane region" description="Helical" evidence="2">
    <location>
        <begin position="12"/>
        <end position="41"/>
    </location>
</feature>
<evidence type="ECO:0000256" key="2">
    <source>
        <dbReference type="SAM" id="Phobius"/>
    </source>
</evidence>
<evidence type="ECO:0000313" key="4">
    <source>
        <dbReference type="Proteomes" id="UP001146336"/>
    </source>
</evidence>
<keyword evidence="2" id="KW-0812">Transmembrane</keyword>
<reference evidence="3" key="1">
    <citation type="submission" date="2023-03" db="EMBL/GenBank/DDBJ databases">
        <title>Comparative genomics of Weissella fermenti BK2, and weissella type species.</title>
        <authorList>
            <person name="Lee J.K."/>
            <person name="Baek J.H."/>
            <person name="Kim J.M."/>
            <person name="Choi D.G."/>
            <person name="Jeon C.O."/>
        </authorList>
    </citation>
    <scope>NUCLEOTIDE SEQUENCE</scope>
    <source>
        <strain evidence="3">BK2</strain>
    </source>
</reference>
<gene>
    <name evidence="3" type="ORF">OIT47_009275</name>
</gene>
<dbReference type="RefSeq" id="WP_199404454.1">
    <property type="nucleotide sequence ID" value="NZ_JAOZFC020000002.1"/>
</dbReference>
<organism evidence="3 4">
    <name type="scientific">Weissella fermenti</name>
    <dbReference type="NCBI Taxonomy" id="2987699"/>
    <lineage>
        <taxon>Bacteria</taxon>
        <taxon>Bacillati</taxon>
        <taxon>Bacillota</taxon>
        <taxon>Bacilli</taxon>
        <taxon>Lactobacillales</taxon>
        <taxon>Lactobacillaceae</taxon>
        <taxon>Weissella</taxon>
    </lineage>
</organism>
<proteinExistence type="predicted"/>
<dbReference type="EMBL" id="JAOZFC020000002">
    <property type="protein sequence ID" value="MDF9300456.1"/>
    <property type="molecule type" value="Genomic_DNA"/>
</dbReference>
<accession>A0ABT6D4K7</accession>
<keyword evidence="2" id="KW-1133">Transmembrane helix</keyword>